<feature type="region of interest" description="Disordered" evidence="1">
    <location>
        <begin position="1"/>
        <end position="27"/>
    </location>
</feature>
<dbReference type="AlphaFoldDB" id="A0A9D1MVP9"/>
<feature type="compositionally biased region" description="Polar residues" evidence="1">
    <location>
        <begin position="14"/>
        <end position="26"/>
    </location>
</feature>
<gene>
    <name evidence="3" type="ORF">IAD23_07410</name>
</gene>
<feature type="transmembrane region" description="Helical" evidence="2">
    <location>
        <begin position="33"/>
        <end position="51"/>
    </location>
</feature>
<keyword evidence="2" id="KW-1133">Transmembrane helix</keyword>
<evidence type="ECO:0000313" key="4">
    <source>
        <dbReference type="Proteomes" id="UP000824125"/>
    </source>
</evidence>
<sequence length="59" mass="5983">MQNTEVTEEPEPSFAQSQQSGVQKSPATGAGSIYIALAVSGAAMAGILVLCRKKKAGAC</sequence>
<reference evidence="3" key="2">
    <citation type="journal article" date="2021" name="PeerJ">
        <title>Extensive microbial diversity within the chicken gut microbiome revealed by metagenomics and culture.</title>
        <authorList>
            <person name="Gilroy R."/>
            <person name="Ravi A."/>
            <person name="Getino M."/>
            <person name="Pursley I."/>
            <person name="Horton D.L."/>
            <person name="Alikhan N.F."/>
            <person name="Baker D."/>
            <person name="Gharbi K."/>
            <person name="Hall N."/>
            <person name="Watson M."/>
            <person name="Adriaenssens E.M."/>
            <person name="Foster-Nyarko E."/>
            <person name="Jarju S."/>
            <person name="Secka A."/>
            <person name="Antonio M."/>
            <person name="Oren A."/>
            <person name="Chaudhuri R.R."/>
            <person name="La Ragione R."/>
            <person name="Hildebrand F."/>
            <person name="Pallen M.J."/>
        </authorList>
    </citation>
    <scope>NUCLEOTIDE SEQUENCE</scope>
    <source>
        <strain evidence="3">CHK176-6737</strain>
    </source>
</reference>
<proteinExistence type="predicted"/>
<keyword evidence="2" id="KW-0472">Membrane</keyword>
<evidence type="ECO:0000256" key="2">
    <source>
        <dbReference type="SAM" id="Phobius"/>
    </source>
</evidence>
<dbReference type="Proteomes" id="UP000824125">
    <property type="component" value="Unassembled WGS sequence"/>
</dbReference>
<organism evidence="3 4">
    <name type="scientific">Candidatus Scybalenecus merdavium</name>
    <dbReference type="NCBI Taxonomy" id="2840939"/>
    <lineage>
        <taxon>Bacteria</taxon>
        <taxon>Bacillati</taxon>
        <taxon>Bacillota</taxon>
        <taxon>Clostridia</taxon>
        <taxon>Eubacteriales</taxon>
        <taxon>Oscillospiraceae</taxon>
        <taxon>Oscillospiraceae incertae sedis</taxon>
        <taxon>Candidatus Scybalenecus</taxon>
    </lineage>
</organism>
<protein>
    <submittedName>
        <fullName evidence="3">LPXTG cell wall anchor domain-containing protein</fullName>
    </submittedName>
</protein>
<reference evidence="3" key="1">
    <citation type="submission" date="2020-10" db="EMBL/GenBank/DDBJ databases">
        <authorList>
            <person name="Gilroy R."/>
        </authorList>
    </citation>
    <scope>NUCLEOTIDE SEQUENCE</scope>
    <source>
        <strain evidence="3">CHK176-6737</strain>
    </source>
</reference>
<name>A0A9D1MVP9_9FIRM</name>
<comment type="caution">
    <text evidence="3">The sequence shown here is derived from an EMBL/GenBank/DDBJ whole genome shotgun (WGS) entry which is preliminary data.</text>
</comment>
<dbReference type="NCBIfam" id="TIGR01167">
    <property type="entry name" value="LPXTG_anchor"/>
    <property type="match status" value="1"/>
</dbReference>
<evidence type="ECO:0000313" key="3">
    <source>
        <dbReference type="EMBL" id="HIU69765.1"/>
    </source>
</evidence>
<accession>A0A9D1MVP9</accession>
<keyword evidence="2" id="KW-0812">Transmembrane</keyword>
<dbReference type="EMBL" id="DVNM01000042">
    <property type="protein sequence ID" value="HIU69765.1"/>
    <property type="molecule type" value="Genomic_DNA"/>
</dbReference>
<feature type="compositionally biased region" description="Acidic residues" evidence="1">
    <location>
        <begin position="1"/>
        <end position="11"/>
    </location>
</feature>
<evidence type="ECO:0000256" key="1">
    <source>
        <dbReference type="SAM" id="MobiDB-lite"/>
    </source>
</evidence>